<dbReference type="EMBL" id="FQXJ01000013">
    <property type="protein sequence ID" value="SHI25392.1"/>
    <property type="molecule type" value="Genomic_DNA"/>
</dbReference>
<proteinExistence type="predicted"/>
<evidence type="ECO:0000313" key="1">
    <source>
        <dbReference type="EMBL" id="SHI25392.1"/>
    </source>
</evidence>
<name>A0A1M5ZMJ8_9FIRM</name>
<dbReference type="Proteomes" id="UP000183954">
    <property type="component" value="Unassembled WGS sequence"/>
</dbReference>
<organism evidence="1 2">
    <name type="scientific">Desulfosporosinus lacus DSM 15449</name>
    <dbReference type="NCBI Taxonomy" id="1121420"/>
    <lineage>
        <taxon>Bacteria</taxon>
        <taxon>Bacillati</taxon>
        <taxon>Bacillota</taxon>
        <taxon>Clostridia</taxon>
        <taxon>Eubacteriales</taxon>
        <taxon>Desulfitobacteriaceae</taxon>
        <taxon>Desulfosporosinus</taxon>
    </lineage>
</organism>
<dbReference type="RefSeq" id="WP_073030920.1">
    <property type="nucleotide sequence ID" value="NZ_FQXJ01000013.1"/>
</dbReference>
<dbReference type="AlphaFoldDB" id="A0A1M5ZMJ8"/>
<keyword evidence="2" id="KW-1185">Reference proteome</keyword>
<reference evidence="2" key="1">
    <citation type="submission" date="2016-11" db="EMBL/GenBank/DDBJ databases">
        <authorList>
            <person name="Varghese N."/>
            <person name="Submissions S."/>
        </authorList>
    </citation>
    <scope>NUCLEOTIDE SEQUENCE [LARGE SCALE GENOMIC DNA]</scope>
    <source>
        <strain evidence="2">DSM 15449</strain>
    </source>
</reference>
<evidence type="ECO:0000313" key="2">
    <source>
        <dbReference type="Proteomes" id="UP000183954"/>
    </source>
</evidence>
<protein>
    <submittedName>
        <fullName evidence="1">Uncharacterized protein</fullName>
    </submittedName>
</protein>
<gene>
    <name evidence="1" type="ORF">SAMN02746098_03415</name>
</gene>
<sequence length="61" mass="7346">MTFVLVVHDEIAKDHIGEYEFETLKEAKEFAIDLITIDERNKKNYSYSIMDMENNNYKIRE</sequence>
<accession>A0A1M5ZMJ8</accession>